<evidence type="ECO:0000313" key="2">
    <source>
        <dbReference type="Proteomes" id="UP001501126"/>
    </source>
</evidence>
<sequence>MAKFDKTSILAQQKNITMKKNLFVLGAAALVLASCGGPSDEEMNKAAQSMCDCVEKKRAEADPDDLFATDDMHFAFCALDVAVDHGVNCADESFAKALDGKCPELNELQKEYAKTAE</sequence>
<comment type="caution">
    <text evidence="1">The sequence shown here is derived from an EMBL/GenBank/DDBJ whole genome shotgun (WGS) entry which is preliminary data.</text>
</comment>
<dbReference type="EMBL" id="BAAAFH010000011">
    <property type="protein sequence ID" value="GAA0875401.1"/>
    <property type="molecule type" value="Genomic_DNA"/>
</dbReference>
<dbReference type="PROSITE" id="PS51257">
    <property type="entry name" value="PROKAR_LIPOPROTEIN"/>
    <property type="match status" value="1"/>
</dbReference>
<evidence type="ECO:0000313" key="1">
    <source>
        <dbReference type="EMBL" id="GAA0875401.1"/>
    </source>
</evidence>
<proteinExistence type="predicted"/>
<organism evidence="1 2">
    <name type="scientific">Wandonia haliotis</name>
    <dbReference type="NCBI Taxonomy" id="574963"/>
    <lineage>
        <taxon>Bacteria</taxon>
        <taxon>Pseudomonadati</taxon>
        <taxon>Bacteroidota</taxon>
        <taxon>Flavobacteriia</taxon>
        <taxon>Flavobacteriales</taxon>
        <taxon>Crocinitomicaceae</taxon>
        <taxon>Wandonia</taxon>
    </lineage>
</organism>
<dbReference type="Proteomes" id="UP001501126">
    <property type="component" value="Unassembled WGS sequence"/>
</dbReference>
<accession>A0ABN1MRA6</accession>
<evidence type="ECO:0008006" key="3">
    <source>
        <dbReference type="Google" id="ProtNLM"/>
    </source>
</evidence>
<gene>
    <name evidence="1" type="ORF">GCM10009118_18100</name>
</gene>
<keyword evidence="2" id="KW-1185">Reference proteome</keyword>
<name>A0ABN1MRA6_9FLAO</name>
<reference evidence="1 2" key="1">
    <citation type="journal article" date="2019" name="Int. J. Syst. Evol. Microbiol.">
        <title>The Global Catalogue of Microorganisms (GCM) 10K type strain sequencing project: providing services to taxonomists for standard genome sequencing and annotation.</title>
        <authorList>
            <consortium name="The Broad Institute Genomics Platform"/>
            <consortium name="The Broad Institute Genome Sequencing Center for Infectious Disease"/>
            <person name="Wu L."/>
            <person name="Ma J."/>
        </authorList>
    </citation>
    <scope>NUCLEOTIDE SEQUENCE [LARGE SCALE GENOMIC DNA]</scope>
    <source>
        <strain evidence="1 2">JCM 16083</strain>
    </source>
</reference>
<protein>
    <recommendedName>
        <fullName evidence="3">Lipoprotein</fullName>
    </recommendedName>
</protein>